<evidence type="ECO:0000313" key="1">
    <source>
        <dbReference type="EMBL" id="RKN79248.1"/>
    </source>
</evidence>
<keyword evidence="2" id="KW-1185">Reference proteome</keyword>
<organism evidence="1 2">
    <name type="scientific">Paenibacillus ginsengarvi</name>
    <dbReference type="NCBI Taxonomy" id="400777"/>
    <lineage>
        <taxon>Bacteria</taxon>
        <taxon>Bacillati</taxon>
        <taxon>Bacillota</taxon>
        <taxon>Bacilli</taxon>
        <taxon>Bacillales</taxon>
        <taxon>Paenibacillaceae</taxon>
        <taxon>Paenibacillus</taxon>
    </lineage>
</organism>
<sequence>MSSKPITIRELHKDDDFTTIKRLIKETYKRLENHDIGVFTESADMIKEQFFPTVSSPTSSVGKGFVGADDNGIVVIFMGVVLSPSSRNGYLLFGCTEDSENSLHSLIDKCYDSIRDYGGKKLLHFVHILPGQIRNRHLSFWERYGFISDEYYQITLALPLSNWEVPPDFDPSGITVNDVTSEDMTRILEEDHELAQVEEFKDQFSEKRPDYVFLTLRNPESNGIDGFAYYKIINSMQNSKFDALGFGIHYRPSYYHDRRKLVQAALISMKQLSLGSVVCRVSSRHYATFTAMLMEGFSHSATNLVRLVKTIE</sequence>
<gene>
    <name evidence="1" type="ORF">D7M11_21460</name>
</gene>
<dbReference type="Proteomes" id="UP000282311">
    <property type="component" value="Unassembled WGS sequence"/>
</dbReference>
<dbReference type="OrthoDB" id="2547144at2"/>
<proteinExistence type="predicted"/>
<accession>A0A3B0C483</accession>
<reference evidence="1 2" key="1">
    <citation type="journal article" date="2007" name="Int. J. Syst. Evol. Microbiol.">
        <title>Paenibacillus ginsengarvi sp. nov., isolated from soil from ginseng cultivation.</title>
        <authorList>
            <person name="Yoon M.H."/>
            <person name="Ten L.N."/>
            <person name="Im W.T."/>
        </authorList>
    </citation>
    <scope>NUCLEOTIDE SEQUENCE [LARGE SCALE GENOMIC DNA]</scope>
    <source>
        <strain evidence="1 2">KCTC 13059</strain>
    </source>
</reference>
<name>A0A3B0C483_9BACL</name>
<evidence type="ECO:0000313" key="2">
    <source>
        <dbReference type="Proteomes" id="UP000282311"/>
    </source>
</evidence>
<dbReference type="RefSeq" id="WP_120749303.1">
    <property type="nucleotide sequence ID" value="NZ_RBAH01000016.1"/>
</dbReference>
<dbReference type="EMBL" id="RBAH01000016">
    <property type="protein sequence ID" value="RKN79248.1"/>
    <property type="molecule type" value="Genomic_DNA"/>
</dbReference>
<comment type="caution">
    <text evidence="1">The sequence shown here is derived from an EMBL/GenBank/DDBJ whole genome shotgun (WGS) entry which is preliminary data.</text>
</comment>
<dbReference type="AlphaFoldDB" id="A0A3B0C483"/>
<protein>
    <submittedName>
        <fullName evidence="1">Uncharacterized protein</fullName>
    </submittedName>
</protein>